<dbReference type="Proteomes" id="UP000259610">
    <property type="component" value="Unassembled WGS sequence"/>
</dbReference>
<evidence type="ECO:0000256" key="1">
    <source>
        <dbReference type="SAM" id="MobiDB-lite"/>
    </source>
</evidence>
<organism evidence="2 3">
    <name type="scientific">Hyphomonas adhaerens</name>
    <dbReference type="NCBI Taxonomy" id="81029"/>
    <lineage>
        <taxon>Bacteria</taxon>
        <taxon>Pseudomonadati</taxon>
        <taxon>Pseudomonadota</taxon>
        <taxon>Alphaproteobacteria</taxon>
        <taxon>Hyphomonadales</taxon>
        <taxon>Hyphomonadaceae</taxon>
        <taxon>Hyphomonas</taxon>
    </lineage>
</organism>
<comment type="caution">
    <text evidence="2">The sequence shown here is derived from an EMBL/GenBank/DDBJ whole genome shotgun (WGS) entry which is preliminary data.</text>
</comment>
<gene>
    <name evidence="2" type="ORF">DCG58_16735</name>
</gene>
<evidence type="ECO:0000313" key="3">
    <source>
        <dbReference type="Proteomes" id="UP000259610"/>
    </source>
</evidence>
<reference evidence="2 3" key="1">
    <citation type="journal article" date="2018" name="Nat. Biotechnol.">
        <title>A standardized bacterial taxonomy based on genome phylogeny substantially revises the tree of life.</title>
        <authorList>
            <person name="Parks D.H."/>
            <person name="Chuvochina M."/>
            <person name="Waite D.W."/>
            <person name="Rinke C."/>
            <person name="Skarshewski A."/>
            <person name="Chaumeil P.A."/>
            <person name="Hugenholtz P."/>
        </authorList>
    </citation>
    <scope>NUCLEOTIDE SEQUENCE [LARGE SCALE GENOMIC DNA]</scope>
    <source>
        <strain evidence="2">UBA8733</strain>
    </source>
</reference>
<protein>
    <submittedName>
        <fullName evidence="2">Uncharacterized protein</fullName>
    </submittedName>
</protein>
<name>A0A3B9H283_9PROT</name>
<proteinExistence type="predicted"/>
<dbReference type="AlphaFoldDB" id="A0A3B9H283"/>
<accession>A0A3B9H283</accession>
<sequence length="82" mass="8911">MTQSISPLDDTLIRFDAAAALLAKRESNATSEARTCSPARALPSVQQMISAIALASRTSSSMQGVRISLRQRPGNRDNEHER</sequence>
<dbReference type="EMBL" id="DMAN01000380">
    <property type="protein sequence ID" value="HAE28807.1"/>
    <property type="molecule type" value="Genomic_DNA"/>
</dbReference>
<evidence type="ECO:0000313" key="2">
    <source>
        <dbReference type="EMBL" id="HAE28807.1"/>
    </source>
</evidence>
<feature type="region of interest" description="Disordered" evidence="1">
    <location>
        <begin position="59"/>
        <end position="82"/>
    </location>
</feature>
<dbReference type="RefSeq" id="WP_272991397.1">
    <property type="nucleotide sequence ID" value="NZ_CAJQMV010000037.1"/>
</dbReference>